<keyword evidence="10" id="KW-1185">Reference proteome</keyword>
<keyword evidence="4 7" id="KW-0862">Zinc</keyword>
<organism evidence="9 10">
    <name type="scientific">Sphingomonas metalli</name>
    <dbReference type="NCBI Taxonomy" id="1779358"/>
    <lineage>
        <taxon>Bacteria</taxon>
        <taxon>Pseudomonadati</taxon>
        <taxon>Pseudomonadota</taxon>
        <taxon>Alphaproteobacteria</taxon>
        <taxon>Sphingomonadales</taxon>
        <taxon>Sphingomonadaceae</taxon>
        <taxon>Sphingomonas</taxon>
    </lineage>
</organism>
<dbReference type="Pfam" id="PF00484">
    <property type="entry name" value="Pro_CA"/>
    <property type="match status" value="1"/>
</dbReference>
<dbReference type="InterPro" id="IPR036874">
    <property type="entry name" value="Carbonic_anhydrase_sf"/>
</dbReference>
<evidence type="ECO:0000313" key="10">
    <source>
        <dbReference type="Proteomes" id="UP000623067"/>
    </source>
</evidence>
<name>A0A916T7P7_9SPHN</name>
<comment type="caution">
    <text evidence="9">The sequence shown here is derived from an EMBL/GenBank/DDBJ whole genome shotgun (WGS) entry which is preliminary data.</text>
</comment>
<comment type="similarity">
    <text evidence="1 8">Belongs to the beta-class carbonic anhydrase family.</text>
</comment>
<evidence type="ECO:0000256" key="4">
    <source>
        <dbReference type="ARBA" id="ARBA00022833"/>
    </source>
</evidence>
<gene>
    <name evidence="9" type="primary">can</name>
    <name evidence="9" type="ORF">GCM10011380_25290</name>
</gene>
<evidence type="ECO:0000256" key="3">
    <source>
        <dbReference type="ARBA" id="ARBA00022723"/>
    </source>
</evidence>
<dbReference type="EC" id="4.2.1.1" evidence="2 8"/>
<keyword evidence="3 7" id="KW-0479">Metal-binding</keyword>
<dbReference type="InterPro" id="IPR015892">
    <property type="entry name" value="Carbonic_anhydrase_CS"/>
</dbReference>
<feature type="binding site" evidence="7">
    <location>
        <position position="44"/>
    </location>
    <ligand>
        <name>Zn(2+)</name>
        <dbReference type="ChEBI" id="CHEBI:29105"/>
    </ligand>
</feature>
<feature type="binding site" evidence="7">
    <location>
        <position position="101"/>
    </location>
    <ligand>
        <name>Zn(2+)</name>
        <dbReference type="ChEBI" id="CHEBI:29105"/>
    </ligand>
</feature>
<evidence type="ECO:0000256" key="2">
    <source>
        <dbReference type="ARBA" id="ARBA00012925"/>
    </source>
</evidence>
<accession>A0A916T7P7</accession>
<evidence type="ECO:0000256" key="8">
    <source>
        <dbReference type="RuleBase" id="RU003956"/>
    </source>
</evidence>
<evidence type="ECO:0000313" key="9">
    <source>
        <dbReference type="EMBL" id="GGB34797.1"/>
    </source>
</evidence>
<dbReference type="EMBL" id="BMIH01000003">
    <property type="protein sequence ID" value="GGB34797.1"/>
    <property type="molecule type" value="Genomic_DNA"/>
</dbReference>
<protein>
    <recommendedName>
        <fullName evidence="2 8">Carbonic anhydrase</fullName>
        <ecNumber evidence="2 8">4.2.1.1</ecNumber>
    </recommendedName>
    <alternativeName>
        <fullName evidence="8">Carbonate dehydratase</fullName>
    </alternativeName>
</protein>
<dbReference type="GO" id="GO:0015976">
    <property type="term" value="P:carbon utilization"/>
    <property type="evidence" value="ECO:0007669"/>
    <property type="project" value="InterPro"/>
</dbReference>
<dbReference type="SUPFAM" id="SSF53056">
    <property type="entry name" value="beta-carbonic anhydrase, cab"/>
    <property type="match status" value="1"/>
</dbReference>
<dbReference type="CDD" id="cd00883">
    <property type="entry name" value="beta_CA_cladeA"/>
    <property type="match status" value="1"/>
</dbReference>
<dbReference type="SMART" id="SM00947">
    <property type="entry name" value="Pro_CA"/>
    <property type="match status" value="1"/>
</dbReference>
<dbReference type="GO" id="GO:0008270">
    <property type="term" value="F:zinc ion binding"/>
    <property type="evidence" value="ECO:0007669"/>
    <property type="project" value="UniProtKB-UniRule"/>
</dbReference>
<dbReference type="PANTHER" id="PTHR11002">
    <property type="entry name" value="CARBONIC ANHYDRASE"/>
    <property type="match status" value="1"/>
</dbReference>
<comment type="function">
    <text evidence="8">Reversible hydration of carbon dioxide.</text>
</comment>
<comment type="cofactor">
    <cofactor evidence="7">
        <name>Zn(2+)</name>
        <dbReference type="ChEBI" id="CHEBI:29105"/>
    </cofactor>
    <text evidence="7">Binds 1 zinc ion per subunit.</text>
</comment>
<dbReference type="PROSITE" id="PS00704">
    <property type="entry name" value="PROK_CO2_ANHYDRASE_1"/>
    <property type="match status" value="1"/>
</dbReference>
<dbReference type="Proteomes" id="UP000623067">
    <property type="component" value="Unassembled WGS sequence"/>
</dbReference>
<proteinExistence type="inferred from homology"/>
<reference evidence="9" key="2">
    <citation type="submission" date="2020-09" db="EMBL/GenBank/DDBJ databases">
        <authorList>
            <person name="Sun Q."/>
            <person name="Zhou Y."/>
        </authorList>
    </citation>
    <scope>NUCLEOTIDE SEQUENCE</scope>
    <source>
        <strain evidence="9">CGMCC 1.15330</strain>
    </source>
</reference>
<dbReference type="PANTHER" id="PTHR11002:SF76">
    <property type="entry name" value="CARBONIC ANHYDRASE"/>
    <property type="match status" value="1"/>
</dbReference>
<dbReference type="Gene3D" id="3.40.1050.10">
    <property type="entry name" value="Carbonic anhydrase"/>
    <property type="match status" value="1"/>
</dbReference>
<reference evidence="9" key="1">
    <citation type="journal article" date="2014" name="Int. J. Syst. Evol. Microbiol.">
        <title>Complete genome sequence of Corynebacterium casei LMG S-19264T (=DSM 44701T), isolated from a smear-ripened cheese.</title>
        <authorList>
            <consortium name="US DOE Joint Genome Institute (JGI-PGF)"/>
            <person name="Walter F."/>
            <person name="Albersmeier A."/>
            <person name="Kalinowski J."/>
            <person name="Ruckert C."/>
        </authorList>
    </citation>
    <scope>NUCLEOTIDE SEQUENCE</scope>
    <source>
        <strain evidence="9">CGMCC 1.15330</strain>
    </source>
</reference>
<feature type="binding site" evidence="7">
    <location>
        <position position="42"/>
    </location>
    <ligand>
        <name>Zn(2+)</name>
        <dbReference type="ChEBI" id="CHEBI:29105"/>
    </ligand>
</feature>
<dbReference type="GO" id="GO:0004089">
    <property type="term" value="F:carbonate dehydratase activity"/>
    <property type="evidence" value="ECO:0007669"/>
    <property type="project" value="UniProtKB-UniRule"/>
</dbReference>
<dbReference type="PROSITE" id="PS00705">
    <property type="entry name" value="PROK_CO2_ANHYDRASE_2"/>
    <property type="match status" value="1"/>
</dbReference>
<evidence type="ECO:0000256" key="7">
    <source>
        <dbReference type="PIRSR" id="PIRSR601765-1"/>
    </source>
</evidence>
<evidence type="ECO:0000256" key="6">
    <source>
        <dbReference type="ARBA" id="ARBA00048348"/>
    </source>
</evidence>
<evidence type="ECO:0000256" key="5">
    <source>
        <dbReference type="ARBA" id="ARBA00023239"/>
    </source>
</evidence>
<feature type="binding site" evidence="7">
    <location>
        <position position="98"/>
    </location>
    <ligand>
        <name>Zn(2+)</name>
        <dbReference type="ChEBI" id="CHEBI:29105"/>
    </ligand>
</feature>
<dbReference type="AlphaFoldDB" id="A0A916T7P7"/>
<keyword evidence="5 8" id="KW-0456">Lyase</keyword>
<evidence type="ECO:0000256" key="1">
    <source>
        <dbReference type="ARBA" id="ARBA00006217"/>
    </source>
</evidence>
<dbReference type="InterPro" id="IPR001765">
    <property type="entry name" value="Carbonic_anhydrase"/>
</dbReference>
<dbReference type="RefSeq" id="WP_188659131.1">
    <property type="nucleotide sequence ID" value="NZ_BMIH01000003.1"/>
</dbReference>
<comment type="catalytic activity">
    <reaction evidence="6 8">
        <text>hydrogencarbonate + H(+) = CO2 + H2O</text>
        <dbReference type="Rhea" id="RHEA:10748"/>
        <dbReference type="ChEBI" id="CHEBI:15377"/>
        <dbReference type="ChEBI" id="CHEBI:15378"/>
        <dbReference type="ChEBI" id="CHEBI:16526"/>
        <dbReference type="ChEBI" id="CHEBI:17544"/>
        <dbReference type="EC" id="4.2.1.1"/>
    </reaction>
</comment>
<sequence>MKIAKQLLLANRAWAAELTDENADFFSRQVAGQKPQFLWIGCSDSRVSPEQKTQSLPGLMFIHRNIANLVHADDLNLLSVLQYAVDVLEVPNIVICGHHGCGGIKATLAGNTTGPVDTWLANARDVAHAHADELAAVPEAQRVDRLVEMNVRDQLINLARTETVQKAFAAGRELTLHGWVYDIRDGLLKPLMEIDRDTRLEEVGRPEAVLV</sequence>